<dbReference type="Proteomes" id="UP001152759">
    <property type="component" value="Chromosome 2"/>
</dbReference>
<evidence type="ECO:0000313" key="10">
    <source>
        <dbReference type="Proteomes" id="UP001152759"/>
    </source>
</evidence>
<feature type="transmembrane region" description="Helical" evidence="8">
    <location>
        <begin position="198"/>
        <end position="217"/>
    </location>
</feature>
<keyword evidence="2" id="KW-1003">Cell membrane</keyword>
<evidence type="ECO:0000256" key="1">
    <source>
        <dbReference type="ARBA" id="ARBA00004651"/>
    </source>
</evidence>
<reference evidence="9" key="1">
    <citation type="submission" date="2021-12" db="EMBL/GenBank/DDBJ databases">
        <authorList>
            <person name="King R."/>
        </authorList>
    </citation>
    <scope>NUCLEOTIDE SEQUENCE</scope>
</reference>
<proteinExistence type="predicted"/>
<evidence type="ECO:0000256" key="7">
    <source>
        <dbReference type="ARBA" id="ARBA00023180"/>
    </source>
</evidence>
<keyword evidence="3 8" id="KW-0812">Transmembrane</keyword>
<keyword evidence="5 8" id="KW-0472">Membrane</keyword>
<dbReference type="AlphaFoldDB" id="A0A9P0A4E3"/>
<name>A0A9P0A4E3_BEMTA</name>
<evidence type="ECO:0000256" key="5">
    <source>
        <dbReference type="ARBA" id="ARBA00023136"/>
    </source>
</evidence>
<evidence type="ECO:0000256" key="6">
    <source>
        <dbReference type="ARBA" id="ARBA00023170"/>
    </source>
</evidence>
<evidence type="ECO:0008006" key="11">
    <source>
        <dbReference type="Google" id="ProtNLM"/>
    </source>
</evidence>
<keyword evidence="10" id="KW-1185">Reference proteome</keyword>
<evidence type="ECO:0000256" key="2">
    <source>
        <dbReference type="ARBA" id="ARBA00022475"/>
    </source>
</evidence>
<dbReference type="PANTHER" id="PTHR42643:SF38">
    <property type="entry name" value="IONOTROPIC RECEPTOR 100A"/>
    <property type="match status" value="1"/>
</dbReference>
<evidence type="ECO:0000256" key="8">
    <source>
        <dbReference type="SAM" id="Phobius"/>
    </source>
</evidence>
<keyword evidence="4 8" id="KW-1133">Transmembrane helix</keyword>
<accession>A0A9P0A4E3</accession>
<dbReference type="PANTHER" id="PTHR42643">
    <property type="entry name" value="IONOTROPIC RECEPTOR 20A-RELATED"/>
    <property type="match status" value="1"/>
</dbReference>
<dbReference type="EMBL" id="OU963863">
    <property type="protein sequence ID" value="CAH0383939.1"/>
    <property type="molecule type" value="Genomic_DNA"/>
</dbReference>
<evidence type="ECO:0000256" key="4">
    <source>
        <dbReference type="ARBA" id="ARBA00022989"/>
    </source>
</evidence>
<sequence length="502" mass="57487">MAVPETSPRGLSENVVSYLHDSGSLLFCFKFFWRFFKGRRVVICFPNDCAKYDAFTEDLISYRNHPHETFFDFSWKNMHGKPIVSTLGFMQNPGLKVSNRPLWSNYGGFYEELVSHFERSVNCTLKLIPTVDENLAIENSLKHGIELPLFEIGTFLKGTDVSKFDFSLSFDTSSICIATPHSGFMSQSLVIFKSYSPVVWVFICVTIITFVSMQYVFQYSQCELFHRLYTDADIDYLRDNSALLTVYAYFTCGSPPSLHLGHFFTGKILFVIFSFSAIIISTVFLSGMTTLLSEKVMYPEIDSLEALEKSELFVQSFERFDDNMLSFLAELNQSKALEAKFIDSMIFYVDLFYVELVATSHYINANDTLMSFESNFQNLTEKVENNIISIAETDAVLLSIPYSSTPRTDLRIRHYVLEDGWFEYHLMKESLMTCVSTSSLSFLNLLHLKKVCSGVSTDPQNGQSGDSLRLNLFKYCPKAPCLHERLPSKRWAQSWFSSPEDD</sequence>
<comment type="subcellular location">
    <subcellularLocation>
        <location evidence="1">Cell membrane</location>
        <topology evidence="1">Multi-pass membrane protein</topology>
    </subcellularLocation>
</comment>
<dbReference type="GO" id="GO:0005886">
    <property type="term" value="C:plasma membrane"/>
    <property type="evidence" value="ECO:0007669"/>
    <property type="project" value="UniProtKB-SubCell"/>
</dbReference>
<feature type="transmembrane region" description="Helical" evidence="8">
    <location>
        <begin position="268"/>
        <end position="292"/>
    </location>
</feature>
<keyword evidence="6" id="KW-0675">Receptor</keyword>
<protein>
    <recommendedName>
        <fullName evidence="11">Ionotropic receptor</fullName>
    </recommendedName>
</protein>
<organism evidence="9 10">
    <name type="scientific">Bemisia tabaci</name>
    <name type="common">Sweetpotato whitefly</name>
    <name type="synonym">Aleurodes tabaci</name>
    <dbReference type="NCBI Taxonomy" id="7038"/>
    <lineage>
        <taxon>Eukaryota</taxon>
        <taxon>Metazoa</taxon>
        <taxon>Ecdysozoa</taxon>
        <taxon>Arthropoda</taxon>
        <taxon>Hexapoda</taxon>
        <taxon>Insecta</taxon>
        <taxon>Pterygota</taxon>
        <taxon>Neoptera</taxon>
        <taxon>Paraneoptera</taxon>
        <taxon>Hemiptera</taxon>
        <taxon>Sternorrhyncha</taxon>
        <taxon>Aleyrodoidea</taxon>
        <taxon>Aleyrodidae</taxon>
        <taxon>Aleyrodinae</taxon>
        <taxon>Bemisia</taxon>
    </lineage>
</organism>
<gene>
    <name evidence="9" type="ORF">BEMITA_LOCUS3327</name>
</gene>
<keyword evidence="7" id="KW-0325">Glycoprotein</keyword>
<evidence type="ECO:0000256" key="3">
    <source>
        <dbReference type="ARBA" id="ARBA00022692"/>
    </source>
</evidence>
<evidence type="ECO:0000313" key="9">
    <source>
        <dbReference type="EMBL" id="CAH0383939.1"/>
    </source>
</evidence>
<dbReference type="InterPro" id="IPR052192">
    <property type="entry name" value="Insect_Ionotropic_Sensory_Rcpt"/>
</dbReference>